<feature type="chain" id="PRO_5045349386" evidence="2">
    <location>
        <begin position="23"/>
        <end position="351"/>
    </location>
</feature>
<dbReference type="RefSeq" id="WP_345973505.1">
    <property type="nucleotide sequence ID" value="NZ_CP147920.1"/>
</dbReference>
<protein>
    <submittedName>
        <fullName evidence="3">Uncharacterized protein</fullName>
    </submittedName>
</protein>
<feature type="region of interest" description="Disordered" evidence="1">
    <location>
        <begin position="321"/>
        <end position="351"/>
    </location>
</feature>
<evidence type="ECO:0000256" key="2">
    <source>
        <dbReference type="SAM" id="SignalP"/>
    </source>
</evidence>
<proteinExistence type="predicted"/>
<dbReference type="EMBL" id="CP147920">
    <property type="protein sequence ID" value="XAU16126.1"/>
    <property type="molecule type" value="Genomic_DNA"/>
</dbReference>
<gene>
    <name evidence="3" type="ORF">WCY31_05310</name>
</gene>
<keyword evidence="4" id="KW-1185">Reference proteome</keyword>
<evidence type="ECO:0000313" key="3">
    <source>
        <dbReference type="EMBL" id="XAU16126.1"/>
    </source>
</evidence>
<accession>A0ABZ3HCW8</accession>
<keyword evidence="2" id="KW-0732">Signal</keyword>
<reference evidence="3 4" key="1">
    <citation type="submission" date="2024-03" db="EMBL/GenBank/DDBJ databases">
        <title>Sulfurimonas sp. HSL3-1.</title>
        <authorList>
            <person name="Wang S."/>
        </authorList>
    </citation>
    <scope>NUCLEOTIDE SEQUENCE [LARGE SCALE GENOMIC DNA]</scope>
    <source>
        <strain evidence="3 4">HSL3-1</strain>
    </source>
</reference>
<organism evidence="3 4">
    <name type="scientific">Sulfurimonas diazotrophicus</name>
    <dbReference type="NCBI Taxonomy" id="3131939"/>
    <lineage>
        <taxon>Bacteria</taxon>
        <taxon>Pseudomonadati</taxon>
        <taxon>Campylobacterota</taxon>
        <taxon>Epsilonproteobacteria</taxon>
        <taxon>Campylobacterales</taxon>
        <taxon>Sulfurimonadaceae</taxon>
        <taxon>Sulfurimonas</taxon>
    </lineage>
</organism>
<sequence>MLKIKWALIAIMLLAVANPAGAAGNENGGLFHKKVQLYNGKRSDPYTVFYPIEITEPGRVTFEIKVTNYTHDQVDQQKRHSPFRWYFVDSRFLDGKQPMKKSTFQEWAQKANKYNPVEYIAGDEIRGVYRSLKNLSDSIFGKKKKKKLPAYYRRGNAHVTLADGRSTPPHYDIDQMELMETQGMYFIVLDNYDTQLAPEFEVKISYPGKQQYVDEALQPKPMDLGILQMGQRRGSGKLYVTLQNFGEGAIPDEVYARKGKSALTLMLTVDGKSWGGVTLAGLDARKRLAKPGGKVTYTFENLTLKDGMKITAALNMPRFEDTNRRNNRMNTTASVKQELKPVTQPRPVQGQ</sequence>
<evidence type="ECO:0000256" key="1">
    <source>
        <dbReference type="SAM" id="MobiDB-lite"/>
    </source>
</evidence>
<name>A0ABZ3HCW8_9BACT</name>
<evidence type="ECO:0000313" key="4">
    <source>
        <dbReference type="Proteomes" id="UP001447842"/>
    </source>
</evidence>
<feature type="signal peptide" evidence="2">
    <location>
        <begin position="1"/>
        <end position="22"/>
    </location>
</feature>
<dbReference type="Proteomes" id="UP001447842">
    <property type="component" value="Chromosome"/>
</dbReference>